<evidence type="ECO:0000256" key="2">
    <source>
        <dbReference type="ARBA" id="ARBA00022741"/>
    </source>
</evidence>
<dbReference type="SMART" id="SM00174">
    <property type="entry name" value="RHO"/>
    <property type="match status" value="1"/>
</dbReference>
<dbReference type="SMART" id="SM00173">
    <property type="entry name" value="RAS"/>
    <property type="match status" value="1"/>
</dbReference>
<dbReference type="InterPro" id="IPR005225">
    <property type="entry name" value="Small_GTP-bd"/>
</dbReference>
<dbReference type="WBParaSite" id="MBELARI_LOCUS6533">
    <property type="protein sequence ID" value="MBELARI_LOCUS6533"/>
    <property type="gene ID" value="MBELARI_LOCUS6533"/>
</dbReference>
<evidence type="ECO:0000256" key="1">
    <source>
        <dbReference type="ARBA" id="ARBA00010142"/>
    </source>
</evidence>
<dbReference type="GO" id="GO:0003924">
    <property type="term" value="F:GTPase activity"/>
    <property type="evidence" value="ECO:0007669"/>
    <property type="project" value="InterPro"/>
</dbReference>
<sequence>MQSIKCSIIGDSGIGKTSLLIAYTAKAIPGERYTPTIFDHYSANVMFNERSVSLGIWETIGRTKTTNPFEEEEEFEPFCSLNNDVVLICFSVVDPSSFENVRTKWSPEVSQHCPDAPVILVGLKSDLRNDDKTLKDLMDRRLSPISERQGELMAKEINAVKYIECSSQARNGIKQVFDEVIRSANRSNSLPKKPGKVLTHHCCPM</sequence>
<name>A0AAF3FHF7_9BILA</name>
<dbReference type="InterPro" id="IPR003578">
    <property type="entry name" value="Small_GTPase_Rho"/>
</dbReference>
<dbReference type="SMART" id="SM00175">
    <property type="entry name" value="RAB"/>
    <property type="match status" value="1"/>
</dbReference>
<dbReference type="PRINTS" id="PR00449">
    <property type="entry name" value="RASTRNSFRMNG"/>
</dbReference>
<dbReference type="CDD" id="cd00157">
    <property type="entry name" value="Rho"/>
    <property type="match status" value="1"/>
</dbReference>
<dbReference type="GO" id="GO:0007264">
    <property type="term" value="P:small GTPase-mediated signal transduction"/>
    <property type="evidence" value="ECO:0007669"/>
    <property type="project" value="InterPro"/>
</dbReference>
<dbReference type="Proteomes" id="UP000887575">
    <property type="component" value="Unassembled WGS sequence"/>
</dbReference>
<reference evidence="5" key="1">
    <citation type="submission" date="2024-02" db="UniProtKB">
        <authorList>
            <consortium name="WormBaseParasite"/>
        </authorList>
    </citation>
    <scope>IDENTIFICATION</scope>
</reference>
<evidence type="ECO:0000313" key="4">
    <source>
        <dbReference type="Proteomes" id="UP000887575"/>
    </source>
</evidence>
<dbReference type="FunFam" id="3.40.50.300:FF:001179">
    <property type="entry name" value="Rho family GTPase"/>
    <property type="match status" value="1"/>
</dbReference>
<protein>
    <submittedName>
        <fullName evidence="5">Rho GTPase</fullName>
    </submittedName>
</protein>
<dbReference type="InterPro" id="IPR001806">
    <property type="entry name" value="Small_GTPase"/>
</dbReference>
<dbReference type="Pfam" id="PF00071">
    <property type="entry name" value="Ras"/>
    <property type="match status" value="1"/>
</dbReference>
<evidence type="ECO:0000313" key="5">
    <source>
        <dbReference type="WBParaSite" id="MBELARI_LOCUS6533"/>
    </source>
</evidence>
<dbReference type="InterPro" id="IPR027417">
    <property type="entry name" value="P-loop_NTPase"/>
</dbReference>
<keyword evidence="3" id="KW-0342">GTP-binding</keyword>
<comment type="similarity">
    <text evidence="1">Belongs to the small GTPase superfamily. Rho family.</text>
</comment>
<proteinExistence type="inferred from homology"/>
<dbReference type="NCBIfam" id="TIGR00231">
    <property type="entry name" value="small_GTP"/>
    <property type="match status" value="1"/>
</dbReference>
<dbReference type="PROSITE" id="PS51419">
    <property type="entry name" value="RAB"/>
    <property type="match status" value="1"/>
</dbReference>
<dbReference type="SUPFAM" id="SSF52540">
    <property type="entry name" value="P-loop containing nucleoside triphosphate hydrolases"/>
    <property type="match status" value="1"/>
</dbReference>
<keyword evidence="4" id="KW-1185">Reference proteome</keyword>
<evidence type="ECO:0000256" key="3">
    <source>
        <dbReference type="ARBA" id="ARBA00023134"/>
    </source>
</evidence>
<dbReference type="PROSITE" id="PS51420">
    <property type="entry name" value="RHO"/>
    <property type="match status" value="1"/>
</dbReference>
<organism evidence="4 5">
    <name type="scientific">Mesorhabditis belari</name>
    <dbReference type="NCBI Taxonomy" id="2138241"/>
    <lineage>
        <taxon>Eukaryota</taxon>
        <taxon>Metazoa</taxon>
        <taxon>Ecdysozoa</taxon>
        <taxon>Nematoda</taxon>
        <taxon>Chromadorea</taxon>
        <taxon>Rhabditida</taxon>
        <taxon>Rhabditina</taxon>
        <taxon>Rhabditomorpha</taxon>
        <taxon>Rhabditoidea</taxon>
        <taxon>Rhabditidae</taxon>
        <taxon>Mesorhabditinae</taxon>
        <taxon>Mesorhabditis</taxon>
    </lineage>
</organism>
<dbReference type="Gene3D" id="3.40.50.300">
    <property type="entry name" value="P-loop containing nucleotide triphosphate hydrolases"/>
    <property type="match status" value="1"/>
</dbReference>
<accession>A0AAF3FHF7</accession>
<dbReference type="PANTHER" id="PTHR24072">
    <property type="entry name" value="RHO FAMILY GTPASE"/>
    <property type="match status" value="1"/>
</dbReference>
<dbReference type="GO" id="GO:0005525">
    <property type="term" value="F:GTP binding"/>
    <property type="evidence" value="ECO:0007669"/>
    <property type="project" value="UniProtKB-KW"/>
</dbReference>
<dbReference type="PROSITE" id="PS51421">
    <property type="entry name" value="RAS"/>
    <property type="match status" value="1"/>
</dbReference>
<keyword evidence="2" id="KW-0547">Nucleotide-binding</keyword>
<dbReference type="AlphaFoldDB" id="A0AAF3FHF7"/>